<comment type="similarity">
    <text evidence="1">Belongs to the sigma-70 factor family. ECF subfamily.</text>
</comment>
<dbReference type="GO" id="GO:0003677">
    <property type="term" value="F:DNA binding"/>
    <property type="evidence" value="ECO:0007669"/>
    <property type="project" value="UniProtKB-KW"/>
</dbReference>
<dbReference type="Gene3D" id="1.10.1740.10">
    <property type="match status" value="1"/>
</dbReference>
<dbReference type="GO" id="GO:0016987">
    <property type="term" value="F:sigma factor activity"/>
    <property type="evidence" value="ECO:0007669"/>
    <property type="project" value="UniProtKB-KW"/>
</dbReference>
<dbReference type="InterPro" id="IPR039425">
    <property type="entry name" value="RNA_pol_sigma-70-like"/>
</dbReference>
<dbReference type="AlphaFoldDB" id="A0A9X2RD70"/>
<dbReference type="InterPro" id="IPR013325">
    <property type="entry name" value="RNA_pol_sigma_r2"/>
</dbReference>
<gene>
    <name evidence="6" type="ORF">NM125_06235</name>
</gene>
<dbReference type="PANTHER" id="PTHR43133:SF8">
    <property type="entry name" value="RNA POLYMERASE SIGMA FACTOR HI_1459-RELATED"/>
    <property type="match status" value="1"/>
</dbReference>
<protein>
    <submittedName>
        <fullName evidence="6">Sigma-70 family RNA polymerase sigma factor</fullName>
    </submittedName>
</protein>
<name>A0A9X2RD70_9BACT</name>
<dbReference type="SUPFAM" id="SSF88946">
    <property type="entry name" value="Sigma2 domain of RNA polymerase sigma factors"/>
    <property type="match status" value="1"/>
</dbReference>
<keyword evidence="2" id="KW-0805">Transcription regulation</keyword>
<dbReference type="Proteomes" id="UP001139125">
    <property type="component" value="Unassembled WGS sequence"/>
</dbReference>
<organism evidence="6 7">
    <name type="scientific">Gracilimonas sediminicola</name>
    <dbReference type="NCBI Taxonomy" id="2952158"/>
    <lineage>
        <taxon>Bacteria</taxon>
        <taxon>Pseudomonadati</taxon>
        <taxon>Balneolota</taxon>
        <taxon>Balneolia</taxon>
        <taxon>Balneolales</taxon>
        <taxon>Balneolaceae</taxon>
        <taxon>Gracilimonas</taxon>
    </lineage>
</organism>
<reference evidence="6" key="1">
    <citation type="submission" date="2022-06" db="EMBL/GenBank/DDBJ databases">
        <title>Gracilimonas sp. CAU 1638 isolated from sea sediment.</title>
        <authorList>
            <person name="Kim W."/>
        </authorList>
    </citation>
    <scope>NUCLEOTIDE SEQUENCE</scope>
    <source>
        <strain evidence="6">CAU 1638</strain>
    </source>
</reference>
<keyword evidence="3" id="KW-0731">Sigma factor</keyword>
<evidence type="ECO:0000256" key="3">
    <source>
        <dbReference type="ARBA" id="ARBA00023082"/>
    </source>
</evidence>
<keyword evidence="5" id="KW-0804">Transcription</keyword>
<proteinExistence type="inferred from homology"/>
<evidence type="ECO:0000256" key="4">
    <source>
        <dbReference type="ARBA" id="ARBA00023125"/>
    </source>
</evidence>
<evidence type="ECO:0000256" key="5">
    <source>
        <dbReference type="ARBA" id="ARBA00023163"/>
    </source>
</evidence>
<evidence type="ECO:0000313" key="6">
    <source>
        <dbReference type="EMBL" id="MCP9291176.1"/>
    </source>
</evidence>
<dbReference type="GO" id="GO:0006352">
    <property type="term" value="P:DNA-templated transcription initiation"/>
    <property type="evidence" value="ECO:0007669"/>
    <property type="project" value="InterPro"/>
</dbReference>
<dbReference type="RefSeq" id="WP_255133881.1">
    <property type="nucleotide sequence ID" value="NZ_JANDBC010000001.1"/>
</dbReference>
<evidence type="ECO:0000313" key="7">
    <source>
        <dbReference type="Proteomes" id="UP001139125"/>
    </source>
</evidence>
<dbReference type="EMBL" id="JANDBC010000001">
    <property type="protein sequence ID" value="MCP9291176.1"/>
    <property type="molecule type" value="Genomic_DNA"/>
</dbReference>
<comment type="caution">
    <text evidence="6">The sequence shown here is derived from an EMBL/GenBank/DDBJ whole genome shotgun (WGS) entry which is preliminary data.</text>
</comment>
<dbReference type="InterPro" id="IPR013324">
    <property type="entry name" value="RNA_pol_sigma_r3/r4-like"/>
</dbReference>
<sequence>MDYSKFVDAVLEKNEAAITEQVNVITPVLIKFLMVRLDATVHDAQDCAQNTLLIAIEKIREDKISNPDAVINYLFTTAKHEYFKQLSKDREVNYEDLPEHHSDKADQLNRLLDNEKMNILKRCMESLKADYKKYIEYWFQNPDYETSVVADHFNISVNNAWTKKHRVINVLKECFEKKIKL</sequence>
<accession>A0A9X2RD70</accession>
<dbReference type="SUPFAM" id="SSF88659">
    <property type="entry name" value="Sigma3 and sigma4 domains of RNA polymerase sigma factors"/>
    <property type="match status" value="1"/>
</dbReference>
<dbReference type="PANTHER" id="PTHR43133">
    <property type="entry name" value="RNA POLYMERASE ECF-TYPE SIGMA FACTO"/>
    <property type="match status" value="1"/>
</dbReference>
<keyword evidence="7" id="KW-1185">Reference proteome</keyword>
<evidence type="ECO:0000256" key="2">
    <source>
        <dbReference type="ARBA" id="ARBA00023015"/>
    </source>
</evidence>
<evidence type="ECO:0000256" key="1">
    <source>
        <dbReference type="ARBA" id="ARBA00010641"/>
    </source>
</evidence>
<keyword evidence="4" id="KW-0238">DNA-binding</keyword>